<evidence type="ECO:0000256" key="6">
    <source>
        <dbReference type="ARBA" id="ARBA00022801"/>
    </source>
</evidence>
<reference evidence="10" key="1">
    <citation type="journal article" date="2021" name="PeerJ">
        <title>Extensive microbial diversity within the chicken gut microbiome revealed by metagenomics and culture.</title>
        <authorList>
            <person name="Gilroy R."/>
            <person name="Ravi A."/>
            <person name="Getino M."/>
            <person name="Pursley I."/>
            <person name="Horton D.L."/>
            <person name="Alikhan N.F."/>
            <person name="Baker D."/>
            <person name="Gharbi K."/>
            <person name="Hall N."/>
            <person name="Watson M."/>
            <person name="Adriaenssens E.M."/>
            <person name="Foster-Nyarko E."/>
            <person name="Jarju S."/>
            <person name="Secka A."/>
            <person name="Antonio M."/>
            <person name="Oren A."/>
            <person name="Chaudhuri R.R."/>
            <person name="La Ragione R."/>
            <person name="Hildebrand F."/>
            <person name="Pallen M.J."/>
        </authorList>
    </citation>
    <scope>NUCLEOTIDE SEQUENCE</scope>
    <source>
        <strain evidence="10">4100</strain>
    </source>
</reference>
<dbReference type="SUPFAM" id="SSF56281">
    <property type="entry name" value="Metallo-hydrolase/oxidoreductase"/>
    <property type="match status" value="1"/>
</dbReference>
<evidence type="ECO:0000313" key="10">
    <source>
        <dbReference type="EMBL" id="HJE39410.1"/>
    </source>
</evidence>
<comment type="catalytic activity">
    <reaction evidence="8">
        <text>Endonucleolytic cleavage of RNA, removing extra 3' nucleotides from tRNA precursor, generating 3' termini of tRNAs. A 3'-hydroxy group is left at the tRNA terminus and a 5'-phosphoryl group is left at the trailer molecule.</text>
        <dbReference type="EC" id="3.1.26.11"/>
    </reaction>
</comment>
<evidence type="ECO:0000256" key="3">
    <source>
        <dbReference type="ARBA" id="ARBA00022722"/>
    </source>
</evidence>
<comment type="subunit">
    <text evidence="1 8">Homodimer.</text>
</comment>
<dbReference type="InterPro" id="IPR036866">
    <property type="entry name" value="RibonucZ/Hydroxyglut_hydro"/>
</dbReference>
<dbReference type="GO" id="GO:0042781">
    <property type="term" value="F:3'-tRNA processing endoribonuclease activity"/>
    <property type="evidence" value="ECO:0007669"/>
    <property type="project" value="UniProtKB-UniRule"/>
</dbReference>
<dbReference type="Pfam" id="PF23023">
    <property type="entry name" value="Anti-Pycsar_Apyc1"/>
    <property type="match status" value="1"/>
</dbReference>
<dbReference type="Proteomes" id="UP000711407">
    <property type="component" value="Unassembled WGS sequence"/>
</dbReference>
<dbReference type="GO" id="GO:0008270">
    <property type="term" value="F:zinc ion binding"/>
    <property type="evidence" value="ECO:0007669"/>
    <property type="project" value="UniProtKB-UniRule"/>
</dbReference>
<dbReference type="InterPro" id="IPR001279">
    <property type="entry name" value="Metallo-B-lactamas"/>
</dbReference>
<dbReference type="InterPro" id="IPR013471">
    <property type="entry name" value="RNase_Z/BN"/>
</dbReference>
<evidence type="ECO:0000256" key="2">
    <source>
        <dbReference type="ARBA" id="ARBA00022694"/>
    </source>
</evidence>
<feature type="binding site" evidence="8">
    <location>
        <position position="66"/>
    </location>
    <ligand>
        <name>Zn(2+)</name>
        <dbReference type="ChEBI" id="CHEBI:29105"/>
        <label>2</label>
        <note>catalytic</note>
    </ligand>
</feature>
<evidence type="ECO:0000256" key="5">
    <source>
        <dbReference type="ARBA" id="ARBA00022759"/>
    </source>
</evidence>
<dbReference type="HAMAP" id="MF_01818">
    <property type="entry name" value="RNase_Z_BN"/>
    <property type="match status" value="1"/>
</dbReference>
<keyword evidence="3 8" id="KW-0540">Nuclease</keyword>
<reference evidence="10" key="2">
    <citation type="submission" date="2021-09" db="EMBL/GenBank/DDBJ databases">
        <authorList>
            <person name="Gilroy R."/>
        </authorList>
    </citation>
    <scope>NUCLEOTIDE SEQUENCE</scope>
    <source>
        <strain evidence="10">4100</strain>
    </source>
</reference>
<evidence type="ECO:0000313" key="11">
    <source>
        <dbReference type="Proteomes" id="UP000711407"/>
    </source>
</evidence>
<name>A0A4Q0UAZ5_9BACT</name>
<evidence type="ECO:0000256" key="4">
    <source>
        <dbReference type="ARBA" id="ARBA00022723"/>
    </source>
</evidence>
<protein>
    <recommendedName>
        <fullName evidence="8">Ribonuclease Z</fullName>
        <shortName evidence="8">RNase Z</shortName>
        <ecNumber evidence="8">3.1.26.11</ecNumber>
    </recommendedName>
    <alternativeName>
        <fullName evidence="8">tRNA 3 endonuclease</fullName>
    </alternativeName>
    <alternativeName>
        <fullName evidence="8">tRNase Z</fullName>
    </alternativeName>
</protein>
<feature type="binding site" evidence="8">
    <location>
        <position position="210"/>
    </location>
    <ligand>
        <name>Zn(2+)</name>
        <dbReference type="ChEBI" id="CHEBI:29105"/>
        <label>1</label>
        <note>catalytic</note>
    </ligand>
</feature>
<evidence type="ECO:0000256" key="1">
    <source>
        <dbReference type="ARBA" id="ARBA00011738"/>
    </source>
</evidence>
<keyword evidence="5 8" id="KW-0255">Endonuclease</keyword>
<feature type="binding site" evidence="8">
    <location>
        <position position="268"/>
    </location>
    <ligand>
        <name>Zn(2+)</name>
        <dbReference type="ChEBI" id="CHEBI:29105"/>
        <label>2</label>
        <note>catalytic</note>
    </ligand>
</feature>
<evidence type="ECO:0000259" key="9">
    <source>
        <dbReference type="Pfam" id="PF12706"/>
    </source>
</evidence>
<feature type="binding site" evidence="8">
    <location>
        <position position="210"/>
    </location>
    <ligand>
        <name>Zn(2+)</name>
        <dbReference type="ChEBI" id="CHEBI:29105"/>
        <label>2</label>
        <note>catalytic</note>
    </ligand>
</feature>
<accession>A0A4Q0UAZ5</accession>
<feature type="active site" description="Proton acceptor" evidence="8">
    <location>
        <position position="66"/>
    </location>
</feature>
<dbReference type="EC" id="3.1.26.11" evidence="8"/>
<keyword evidence="4 8" id="KW-0479">Metal-binding</keyword>
<organism evidence="10 11">
    <name type="scientific">Candidatus Amulumruptor caecigallinarius</name>
    <dbReference type="NCBI Taxonomy" id="2109911"/>
    <lineage>
        <taxon>Bacteria</taxon>
        <taxon>Pseudomonadati</taxon>
        <taxon>Bacteroidota</taxon>
        <taxon>Bacteroidia</taxon>
        <taxon>Bacteroidales</taxon>
        <taxon>Muribaculaceae</taxon>
        <taxon>Candidatus Amulumruptor</taxon>
    </lineage>
</organism>
<proteinExistence type="inferred from homology"/>
<dbReference type="PANTHER" id="PTHR46018">
    <property type="entry name" value="ZINC PHOSPHODIESTERASE ELAC PROTEIN 1"/>
    <property type="match status" value="1"/>
</dbReference>
<gene>
    <name evidence="8" type="primary">rnz</name>
    <name evidence="10" type="ORF">K8V47_06615</name>
</gene>
<feature type="binding site" evidence="8">
    <location>
        <position position="140"/>
    </location>
    <ligand>
        <name>Zn(2+)</name>
        <dbReference type="ChEBI" id="CHEBI:29105"/>
        <label>1</label>
        <note>catalytic</note>
    </ligand>
</feature>
<comment type="similarity">
    <text evidence="8">Belongs to the RNase Z family.</text>
</comment>
<dbReference type="Gene3D" id="3.60.15.10">
    <property type="entry name" value="Ribonuclease Z/Hydroxyacylglutathione hydrolase-like"/>
    <property type="match status" value="1"/>
</dbReference>
<evidence type="ECO:0000256" key="8">
    <source>
        <dbReference type="HAMAP-Rule" id="MF_01818"/>
    </source>
</evidence>
<dbReference type="Pfam" id="PF12706">
    <property type="entry name" value="Lactamase_B_2"/>
    <property type="match status" value="1"/>
</dbReference>
<feature type="domain" description="Metallo-beta-lactamase" evidence="9">
    <location>
        <begin position="204"/>
        <end position="269"/>
    </location>
</feature>
<dbReference type="NCBIfam" id="NF000801">
    <property type="entry name" value="PRK00055.1-3"/>
    <property type="match status" value="1"/>
</dbReference>
<dbReference type="EMBL" id="DYXT01000034">
    <property type="protein sequence ID" value="HJE39410.1"/>
    <property type="molecule type" value="Genomic_DNA"/>
</dbReference>
<dbReference type="PANTHER" id="PTHR46018:SF2">
    <property type="entry name" value="ZINC PHOSPHODIESTERASE ELAC PROTEIN 1"/>
    <property type="match status" value="1"/>
</dbReference>
<comment type="function">
    <text evidence="8">Zinc phosphodiesterase, which displays some tRNA 3'-processing endonuclease activity. Probably involved in tRNA maturation, by removing a 3'-trailer from precursor tRNA.</text>
</comment>
<feature type="binding site" evidence="8">
    <location>
        <position position="64"/>
    </location>
    <ligand>
        <name>Zn(2+)</name>
        <dbReference type="ChEBI" id="CHEBI:29105"/>
        <label>1</label>
        <note>catalytic</note>
    </ligand>
</feature>
<keyword evidence="2 8" id="KW-0819">tRNA processing</keyword>
<evidence type="ECO:0000256" key="7">
    <source>
        <dbReference type="ARBA" id="ARBA00022833"/>
    </source>
</evidence>
<keyword evidence="7 8" id="KW-0862">Zinc</keyword>
<feature type="binding site" evidence="8">
    <location>
        <position position="62"/>
    </location>
    <ligand>
        <name>Zn(2+)</name>
        <dbReference type="ChEBI" id="CHEBI:29105"/>
        <label>1</label>
        <note>catalytic</note>
    </ligand>
</feature>
<feature type="binding site" evidence="8">
    <location>
        <position position="67"/>
    </location>
    <ligand>
        <name>Zn(2+)</name>
        <dbReference type="ChEBI" id="CHEBI:29105"/>
        <label>2</label>
        <note>catalytic</note>
    </ligand>
</feature>
<keyword evidence="6 8" id="KW-0378">Hydrolase</keyword>
<dbReference type="CDD" id="cd07717">
    <property type="entry name" value="RNaseZ_ZiPD-like_MBL-fold"/>
    <property type="match status" value="1"/>
</dbReference>
<comment type="caution">
    <text evidence="10">The sequence shown here is derived from an EMBL/GenBank/DDBJ whole genome shotgun (WGS) entry which is preliminary data.</text>
</comment>
<dbReference type="AlphaFoldDB" id="A0A4Q0UAZ5"/>
<comment type="cofactor">
    <cofactor evidence="8">
        <name>Zn(2+)</name>
        <dbReference type="ChEBI" id="CHEBI:29105"/>
    </cofactor>
    <text evidence="8">Binds 2 Zn(2+) ions.</text>
</comment>
<sequence length="307" mass="34495">MKFDLNILGCGSATPTVRHNPSSQIVNFRDKLFMVDCGEGAQVMMKRLGLKFSRLSHIFISHMHGDHCFGLPGLLSTMSLHEKGGMVTVHMQSEGIKVMEPMIRYFCDNTAYDLRFEPLPAQGVVYEDDGLTIETFPLYHRLPCSGFIFREKPSLLNLRGDMVRFHQIPVRQLHAIKCGADFFKDDGTVVPNSHLTLPPRRPVSYAYCSDTVMDRRVAASVKGVDVLYHESTYADDYEVQAVHRGHSTARQAAKIAAMAGVHHLILGHYSKRYRDLSPLLAEAREEFPAVSLSDEGRVFDLNGLARQ</sequence>